<reference evidence="4" key="1">
    <citation type="submission" date="2025-08" db="UniProtKB">
        <authorList>
            <consortium name="RefSeq"/>
        </authorList>
    </citation>
    <scope>IDENTIFICATION</scope>
    <source>
        <tissue evidence="4">Tentacle</tissue>
    </source>
</reference>
<feature type="compositionally biased region" description="Polar residues" evidence="2">
    <location>
        <begin position="551"/>
        <end position="571"/>
    </location>
</feature>
<dbReference type="AlphaFoldDB" id="A0A6P8HI14"/>
<dbReference type="OrthoDB" id="5980050at2759"/>
<feature type="region of interest" description="Disordered" evidence="2">
    <location>
        <begin position="323"/>
        <end position="370"/>
    </location>
</feature>
<feature type="compositionally biased region" description="Polar residues" evidence="2">
    <location>
        <begin position="323"/>
        <end position="340"/>
    </location>
</feature>
<dbReference type="RefSeq" id="XP_031552262.1">
    <property type="nucleotide sequence ID" value="XM_031696402.1"/>
</dbReference>
<dbReference type="GeneID" id="116289458"/>
<gene>
    <name evidence="4" type="primary">LOC116289458</name>
</gene>
<protein>
    <submittedName>
        <fullName evidence="4">Trichohyalin-like</fullName>
    </submittedName>
</protein>
<feature type="region of interest" description="Disordered" evidence="2">
    <location>
        <begin position="394"/>
        <end position="419"/>
    </location>
</feature>
<accession>A0A6P8HI14</accession>
<keyword evidence="3" id="KW-1185">Reference proteome</keyword>
<feature type="region of interest" description="Disordered" evidence="2">
    <location>
        <begin position="135"/>
        <end position="205"/>
    </location>
</feature>
<organism evidence="3 4">
    <name type="scientific">Actinia tenebrosa</name>
    <name type="common">Australian red waratah sea anemone</name>
    <dbReference type="NCBI Taxonomy" id="6105"/>
    <lineage>
        <taxon>Eukaryota</taxon>
        <taxon>Metazoa</taxon>
        <taxon>Cnidaria</taxon>
        <taxon>Anthozoa</taxon>
        <taxon>Hexacorallia</taxon>
        <taxon>Actiniaria</taxon>
        <taxon>Actiniidae</taxon>
        <taxon>Actinia</taxon>
    </lineage>
</organism>
<feature type="compositionally biased region" description="Low complexity" evidence="2">
    <location>
        <begin position="394"/>
        <end position="413"/>
    </location>
</feature>
<name>A0A6P8HI14_ACTTE</name>
<evidence type="ECO:0000313" key="3">
    <source>
        <dbReference type="Proteomes" id="UP000515163"/>
    </source>
</evidence>
<feature type="compositionally biased region" description="Low complexity" evidence="2">
    <location>
        <begin position="185"/>
        <end position="197"/>
    </location>
</feature>
<feature type="coiled-coil region" evidence="1">
    <location>
        <begin position="599"/>
        <end position="691"/>
    </location>
</feature>
<sequence>MSHINNFNENGYATNSYLNFFEDAGKTQQIFSKSQPDFEKTVYNDLGNDKRNTLDVKEFTTNHLGDDFGSMGQEEIMTGLQKEKCLSSNRLSDETNLEETKRQHSKTNEEYFDIYLLEGKAGYQEEAVIGNMETKRSKKMKSAGTGKIGPVHSGKKAKLNEVSRRQHDPKHLATSKKDFVDNDGKSSSPSFSDFSNDTRFGVGDKDQNEEDMLFSKLKSIGKLSLTETDDSFPSLITHCKNIKCEVNILHVPELHFDEVADTESPINKNQVNDLEENKTRKIDGHRLSIPKEAHKSETGRFKGKAMKAISKKDIDKGSFNQWKTQNKSESQVKGNESQNILGKRSATGKRGLRNSEETTHVTESKKDEEDYLLPSVVDDLDTLRDDAVKSPSYNFPSLSNESSSSEFSFRANSTEPPGERVNTFQEFERQNLAERKDVKKQFRLKIAEAKKILFEARLTAQEQTATKRFNEALKKHTEIKVKRAFMKAESSSKFATPTLADAASSSSALPIRKTFKDVSISDLSAEASSIQEIRKAEADFDRAKVKQIQTKMTLQKKNLSKTTDPQPSKKLNSVKKKDRERLERYEVDKMISELRSLNMMEYADKLSQAIASKDEYEAKLRDELNQERKLAAQLAKKQKSEELARIRQEEKRKKMAKKERLEQERKEMEALEIAKRQAEAMKRREHNLKLQESLNYTLLATDMSRSFTYSYLPKLKTPQTAQVEKNDKNRLKKVKARYLQGL</sequence>
<dbReference type="KEGG" id="aten:116289458"/>
<dbReference type="Proteomes" id="UP000515163">
    <property type="component" value="Unplaced"/>
</dbReference>
<dbReference type="InParanoid" id="A0A6P8HI14"/>
<proteinExistence type="predicted"/>
<feature type="compositionally biased region" description="Basic and acidic residues" evidence="2">
    <location>
        <begin position="158"/>
        <end position="184"/>
    </location>
</feature>
<feature type="compositionally biased region" description="Basic and acidic residues" evidence="2">
    <location>
        <begin position="353"/>
        <end position="368"/>
    </location>
</feature>
<feature type="region of interest" description="Disordered" evidence="2">
    <location>
        <begin position="551"/>
        <end position="579"/>
    </location>
</feature>
<evidence type="ECO:0000313" key="4">
    <source>
        <dbReference type="RefSeq" id="XP_031552262.1"/>
    </source>
</evidence>
<evidence type="ECO:0000256" key="1">
    <source>
        <dbReference type="SAM" id="Coils"/>
    </source>
</evidence>
<keyword evidence="1" id="KW-0175">Coiled coil</keyword>
<evidence type="ECO:0000256" key="2">
    <source>
        <dbReference type="SAM" id="MobiDB-lite"/>
    </source>
</evidence>